<feature type="region of interest" description="Disordered" evidence="1">
    <location>
        <begin position="152"/>
        <end position="177"/>
    </location>
</feature>
<reference evidence="2 3" key="2">
    <citation type="submission" date="2023-11" db="EMBL/GenBank/DDBJ databases">
        <authorList>
            <person name="Lara A.C."/>
            <person name="Chronakova A."/>
        </authorList>
    </citation>
    <scope>NUCLEOTIDE SEQUENCE [LARGE SCALE GENOMIC DNA]</scope>
    <source>
        <strain evidence="2 3">BCCO 10_0856</strain>
    </source>
</reference>
<dbReference type="InterPro" id="IPR011990">
    <property type="entry name" value="TPR-like_helical_dom_sf"/>
</dbReference>
<accession>A0ABU4TGS2</accession>
<evidence type="ECO:0000256" key="1">
    <source>
        <dbReference type="SAM" id="MobiDB-lite"/>
    </source>
</evidence>
<sequence length="898" mass="97968">MTTTETEDLTRTPLLAAIEELRAREATPAVRIALAEAEFRLAIAPETPPAEAIERLRAAIAQDPFCPKLFLHLGRLLHRTAGAGAALPEYRHALRLAPGSRRTHLLLALALLDVGPETRDLGDRLIVALNSGQQADLKTAVAEVDAWIEDQSAPATPGADGARKSRRPAVKPGKQGAPDAWRIALHEQITRGKAQTSQLSVLLRTGLARVADADEIGEYATACVMLLAGGQTPRSVRDFAKSVLAGHADHPAVVLLSAALDLAEAGDAAAFADLAADHLERGVLPLELVCCLHFSAYGPDRDGTVVDALAQLDRYPRPIRDSHCFDELRLAVLDGHARKAWTGERFDEARLLWQEAAAIDPFRVPVARNLALLAARTKSAQEYGSAWARLSELLYLQPAGAGDVQLLLEDRRTMHLALAQHAQQRHCESREPRAVPSQEQIRAWLADQDALTEWLHQWDLHYVNARLAFRSPAHVLGLPSDAGQEDRVAAAEAFVRHVELAMSGRDWAGLQAFANLAATQAQQALASIGEVRDEYYEPERAEARNLTRAAAMRGLTLRWMMRELHRNPSGEQLRLGLDLARRQLALPWRLLRPICVEIGAIRDDVDPVKMFEGDLVALATYWDAPEPTSPQEYADRLSTLEGCVALVPHDLMLRLLLCRALRAVDRQADAYAAALEALKVPAPDGDDDDESRQAVTDRLIDLVDVIGWEDIPESVRRPATPQAAPTRDYVILTARRALERYPRSALVRRELAKLLVATGGVDETNEAIALLAEGIELALSAEQRTELAERLTAIEPLAAVAPIRAAIRELVEPAQESARAAIDAYVQNPDVETKKAAVAALRAAIDKVVEGQRMAEQAELGDEHASLDEALTRLRLMVAELDDGTQTNDGTQATDGGS</sequence>
<gene>
    <name evidence="2" type="ORF">SK803_44945</name>
</gene>
<organism evidence="2 3">
    <name type="scientific">Lentzea miocenica</name>
    <dbReference type="NCBI Taxonomy" id="3095431"/>
    <lineage>
        <taxon>Bacteria</taxon>
        <taxon>Bacillati</taxon>
        <taxon>Actinomycetota</taxon>
        <taxon>Actinomycetes</taxon>
        <taxon>Pseudonocardiales</taxon>
        <taxon>Pseudonocardiaceae</taxon>
        <taxon>Lentzea</taxon>
    </lineage>
</organism>
<dbReference type="RefSeq" id="WP_319972384.1">
    <property type="nucleotide sequence ID" value="NZ_JAXAVW010000064.1"/>
</dbReference>
<dbReference type="SUPFAM" id="SSF48452">
    <property type="entry name" value="TPR-like"/>
    <property type="match status" value="1"/>
</dbReference>
<dbReference type="Gene3D" id="1.25.40.10">
    <property type="entry name" value="Tetratricopeptide repeat domain"/>
    <property type="match status" value="1"/>
</dbReference>
<name>A0ABU4TGS2_9PSEU</name>
<comment type="caution">
    <text evidence="2">The sequence shown here is derived from an EMBL/GenBank/DDBJ whole genome shotgun (WGS) entry which is preliminary data.</text>
</comment>
<evidence type="ECO:0000313" key="2">
    <source>
        <dbReference type="EMBL" id="MDX8037387.1"/>
    </source>
</evidence>
<protein>
    <recommendedName>
        <fullName evidence="4">Tetratricopeptide repeat-containing protein</fullName>
    </recommendedName>
</protein>
<dbReference type="EMBL" id="JAXAVW010000064">
    <property type="protein sequence ID" value="MDX8037387.1"/>
    <property type="molecule type" value="Genomic_DNA"/>
</dbReference>
<keyword evidence="3" id="KW-1185">Reference proteome</keyword>
<dbReference type="Proteomes" id="UP001285521">
    <property type="component" value="Unassembled WGS sequence"/>
</dbReference>
<evidence type="ECO:0008006" key="4">
    <source>
        <dbReference type="Google" id="ProtNLM"/>
    </source>
</evidence>
<reference evidence="2 3" key="1">
    <citation type="submission" date="2023-11" db="EMBL/GenBank/DDBJ databases">
        <title>Lentzea sokolovensis, sp. nov., Lentzea kristufkii, sp. nov., and Lentzea miocenensis, sp. nov., rare actinobacteria from Sokolov Coal Basin, Miocene lacustrine sediment, Czech Republic.</title>
        <authorList>
            <person name="Lara A."/>
            <person name="Kotroba L."/>
            <person name="Nouioui I."/>
            <person name="Neumann-Schaal M."/>
            <person name="Mast Y."/>
            <person name="Chronakova A."/>
        </authorList>
    </citation>
    <scope>NUCLEOTIDE SEQUENCE [LARGE SCALE GENOMIC DNA]</scope>
    <source>
        <strain evidence="2 3">BCCO 10_0856</strain>
    </source>
</reference>
<proteinExistence type="predicted"/>
<evidence type="ECO:0000313" key="3">
    <source>
        <dbReference type="Proteomes" id="UP001285521"/>
    </source>
</evidence>